<evidence type="ECO:0000256" key="4">
    <source>
        <dbReference type="ARBA" id="ARBA00023008"/>
    </source>
</evidence>
<keyword evidence="6" id="KW-0804">Transcription</keyword>
<evidence type="ECO:0000256" key="5">
    <source>
        <dbReference type="ARBA" id="ARBA00023015"/>
    </source>
</evidence>
<dbReference type="GO" id="GO:0005507">
    <property type="term" value="F:copper ion binding"/>
    <property type="evidence" value="ECO:0007669"/>
    <property type="project" value="InterPro"/>
</dbReference>
<feature type="compositionally biased region" description="Low complexity" evidence="8">
    <location>
        <begin position="539"/>
        <end position="552"/>
    </location>
</feature>
<evidence type="ECO:0000256" key="3">
    <source>
        <dbReference type="ARBA" id="ARBA00022833"/>
    </source>
</evidence>
<dbReference type="FunFam" id="3.90.430.10:FF:000001">
    <property type="entry name" value="Copper fist DNA-binding protein"/>
    <property type="match status" value="1"/>
</dbReference>
<keyword evidence="3" id="KW-0862">Zinc</keyword>
<keyword evidence="7" id="KW-0539">Nucleus</keyword>
<dbReference type="GO" id="GO:0000978">
    <property type="term" value="F:RNA polymerase II cis-regulatory region sequence-specific DNA binding"/>
    <property type="evidence" value="ECO:0007669"/>
    <property type="project" value="TreeGrafter"/>
</dbReference>
<dbReference type="GO" id="GO:0045944">
    <property type="term" value="P:positive regulation of transcription by RNA polymerase II"/>
    <property type="evidence" value="ECO:0007669"/>
    <property type="project" value="TreeGrafter"/>
</dbReference>
<dbReference type="InterPro" id="IPR036395">
    <property type="entry name" value="Cu_fist_DNA-bd_dom_sf"/>
</dbReference>
<dbReference type="Pfam" id="PF00649">
    <property type="entry name" value="Copper-fist"/>
    <property type="match status" value="1"/>
</dbReference>
<dbReference type="PROSITE" id="PS01119">
    <property type="entry name" value="COPPER_FIST_1"/>
    <property type="match status" value="1"/>
</dbReference>
<dbReference type="SUPFAM" id="SSF57879">
    <property type="entry name" value="Zinc domain conserved in yeast copper-regulated transcription factors"/>
    <property type="match status" value="1"/>
</dbReference>
<dbReference type="GO" id="GO:0005634">
    <property type="term" value="C:nucleus"/>
    <property type="evidence" value="ECO:0007669"/>
    <property type="project" value="UniProtKB-SubCell"/>
</dbReference>
<proteinExistence type="evidence at transcript level"/>
<evidence type="ECO:0000256" key="1">
    <source>
        <dbReference type="ARBA" id="ARBA00004123"/>
    </source>
</evidence>
<evidence type="ECO:0000256" key="7">
    <source>
        <dbReference type="ARBA" id="ARBA00023242"/>
    </source>
</evidence>
<feature type="region of interest" description="Disordered" evidence="8">
    <location>
        <begin position="66"/>
        <end position="98"/>
    </location>
</feature>
<feature type="region of interest" description="Disordered" evidence="8">
    <location>
        <begin position="177"/>
        <end position="215"/>
    </location>
</feature>
<accession>Q1G0Y1</accession>
<reference evidence="10" key="1">
    <citation type="submission" date="2006-04" db="EMBL/GenBank/DDBJ databases">
        <title>Cloning and functional characterization of the gene encoding the transcription factor ACE1 in the basidiomycete Phanerochaete chrysosporium.</title>
        <authorList>
            <person name="Polanco R."/>
            <person name="Canessa P."/>
            <person name="Rivas A."/>
            <person name="Larrondo L.F."/>
            <person name="Lobos S."/>
            <person name="Vicuna R."/>
        </authorList>
    </citation>
    <scope>NUCLEOTIDE SEQUENCE</scope>
    <source>
        <strain evidence="10">RP78</strain>
    </source>
</reference>
<evidence type="ECO:0000259" key="9">
    <source>
        <dbReference type="PROSITE" id="PS50073"/>
    </source>
</evidence>
<keyword evidence="2" id="KW-0479">Metal-binding</keyword>
<feature type="compositionally biased region" description="Low complexity" evidence="8">
    <location>
        <begin position="365"/>
        <end position="375"/>
    </location>
</feature>
<dbReference type="InterPro" id="IPR051763">
    <property type="entry name" value="Copper_Homeo_Regul"/>
</dbReference>
<dbReference type="GO" id="GO:0000981">
    <property type="term" value="F:DNA-binding transcription factor activity, RNA polymerase II-specific"/>
    <property type="evidence" value="ECO:0007669"/>
    <property type="project" value="TreeGrafter"/>
</dbReference>
<gene>
    <name evidence="10" type="primary">ACE1</name>
</gene>
<keyword evidence="5" id="KW-0805">Transcription regulation</keyword>
<evidence type="ECO:0000256" key="6">
    <source>
        <dbReference type="ARBA" id="ARBA00023163"/>
    </source>
</evidence>
<dbReference type="SMART" id="SM00412">
    <property type="entry name" value="Cu_FIST"/>
    <property type="match status" value="1"/>
</dbReference>
<keyword evidence="4" id="KW-0186">Copper</keyword>
<evidence type="ECO:0000256" key="2">
    <source>
        <dbReference type="ARBA" id="ARBA00022723"/>
    </source>
</evidence>
<feature type="compositionally biased region" description="Low complexity" evidence="8">
    <location>
        <begin position="591"/>
        <end position="604"/>
    </location>
</feature>
<feature type="region of interest" description="Disordered" evidence="8">
    <location>
        <begin position="361"/>
        <end position="396"/>
    </location>
</feature>
<dbReference type="InterPro" id="IPR001083">
    <property type="entry name" value="Cu_fist_DNA-bd_dom"/>
</dbReference>
<feature type="region of interest" description="Disordered" evidence="8">
    <location>
        <begin position="140"/>
        <end position="159"/>
    </location>
</feature>
<dbReference type="PANTHER" id="PTHR28088">
    <property type="entry name" value="TRANSCRIPTIONAL ACTIVATOR HAA1-RELATED"/>
    <property type="match status" value="1"/>
</dbReference>
<feature type="compositionally biased region" description="Low complexity" evidence="8">
    <location>
        <begin position="560"/>
        <end position="572"/>
    </location>
</feature>
<name>Q1G0Y1_PHACH</name>
<comment type="subcellular location">
    <subcellularLocation>
        <location evidence="1">Nucleus</location>
    </subcellularLocation>
</comment>
<dbReference type="SMART" id="SM01090">
    <property type="entry name" value="Copper-fist"/>
    <property type="match status" value="1"/>
</dbReference>
<dbReference type="Gene3D" id="3.90.430.10">
    <property type="entry name" value="Copper fist DNA-binding domain"/>
    <property type="match status" value="1"/>
</dbReference>
<dbReference type="PRINTS" id="PR00617">
    <property type="entry name" value="COPPERFIST"/>
</dbReference>
<sequence length="633" mass="66710">MVLVGEKKYACETCIKGHRSSNCKHVDRPLYEIKKKGRPVTQCDHCRELRKTKQVHVKCVCEVKPPESGADAPSSSASTSSKKGNKKVPASAAFPSGLPEALGASVASKPLSDGSDSEQEMHTSTCTCKTTGICNCATPRATANRSKKGGKSQALPEDYTPAPLMAQPAALVASANSGRNRPVLPRPTHPLHSRSSPPRSVQNPTGAHHQRSQGHFSPYERAYEYAHGSDVGPSLEMPYPRSAPAQYSAQRGADLRAMNPDLGVPRDNNTDDFTAFMNSWLSNVQPALPPTDLPAATCDCGPNCACPGCVIHRGPSAIPPGFESCVSPSTCTACTNCNMLPAFDNGPQFEDWFQRMNAVPSTAGTSDSLLPSSASSPPPFTTSPEQHSPQPQHFDPTMWQSYALWPNLQNQMPGPPPPEDGVSTCCAGQCKCPHRVCACPADCCGCCSGCTCPSCNHQDRSMGLGSGKTLTFAVSGERGPCCGGGRDTTPDYSQQIRAPIAGPSRSQNEVTLGSGRPLDLRGVFEEWGTPGSAATDIPRVSLSRASSSSSHSSSHRSHRSSSQSLVPSPSARTPDGGVGACCTSMQTLSTSRAGSHASGSNNNSPVPPSYTPSHVKSFPSSPFDIDDGSPRIF</sequence>
<dbReference type="EMBL" id="DQ517293">
    <property type="protein sequence ID" value="ABF60559.1"/>
    <property type="molecule type" value="mRNA"/>
</dbReference>
<organism evidence="10">
    <name type="scientific">Phanerodontia chrysosporium</name>
    <name type="common">White-rot fungus</name>
    <name type="synonym">Sporotrichum pruinosum</name>
    <dbReference type="NCBI Taxonomy" id="2822231"/>
    <lineage>
        <taxon>Eukaryota</taxon>
        <taxon>Fungi</taxon>
        <taxon>Dikarya</taxon>
        <taxon>Basidiomycota</taxon>
        <taxon>Agaricomycotina</taxon>
        <taxon>Agaricomycetes</taxon>
        <taxon>Polyporales</taxon>
        <taxon>Phanerochaetaceae</taxon>
        <taxon>Phanerodontia</taxon>
    </lineage>
</organism>
<dbReference type="PROSITE" id="PS50073">
    <property type="entry name" value="COPPER_FIST_2"/>
    <property type="match status" value="1"/>
</dbReference>
<feature type="compositionally biased region" description="Low complexity" evidence="8">
    <location>
        <begin position="66"/>
        <end position="81"/>
    </location>
</feature>
<evidence type="ECO:0000256" key="8">
    <source>
        <dbReference type="SAM" id="MobiDB-lite"/>
    </source>
</evidence>
<dbReference type="PANTHER" id="PTHR28088:SF5">
    <property type="entry name" value="TRANSCRIPTIONAL ACTIVATOR HAA1-RELATED"/>
    <property type="match status" value="1"/>
</dbReference>
<evidence type="ECO:0000313" key="10">
    <source>
        <dbReference type="EMBL" id="ABF60559.1"/>
    </source>
</evidence>
<dbReference type="GO" id="GO:0006878">
    <property type="term" value="P:intracellular copper ion homeostasis"/>
    <property type="evidence" value="ECO:0007669"/>
    <property type="project" value="TreeGrafter"/>
</dbReference>
<protein>
    <submittedName>
        <fullName evidence="10">ACE1 transcription factor</fullName>
    </submittedName>
</protein>
<feature type="region of interest" description="Disordered" evidence="8">
    <location>
        <begin position="528"/>
        <end position="633"/>
    </location>
</feature>
<dbReference type="GO" id="GO:0006879">
    <property type="term" value="P:intracellular iron ion homeostasis"/>
    <property type="evidence" value="ECO:0007669"/>
    <property type="project" value="TreeGrafter"/>
</dbReference>
<feature type="domain" description="Copper-fist" evidence="9">
    <location>
        <begin position="1"/>
        <end position="40"/>
    </location>
</feature>
<dbReference type="AlphaFoldDB" id="Q1G0Y1"/>
<dbReference type="VEuPathDB" id="FungiDB:AGR57_5232"/>